<evidence type="ECO:0000313" key="6">
    <source>
        <dbReference type="EMBL" id="KAH0753738.1"/>
    </source>
</evidence>
<dbReference type="PANTHER" id="PTHR31042:SF153">
    <property type="entry name" value="GLYCOSYLTRANSFERASE BC10-LIKE"/>
    <property type="match status" value="1"/>
</dbReference>
<evidence type="ECO:0000256" key="3">
    <source>
        <dbReference type="ARBA" id="ARBA00022679"/>
    </source>
</evidence>
<dbReference type="Pfam" id="PF02485">
    <property type="entry name" value="Branch"/>
    <property type="match status" value="1"/>
</dbReference>
<gene>
    <name evidence="6" type="ORF">KY290_024008</name>
</gene>
<dbReference type="Proteomes" id="UP000826656">
    <property type="component" value="Unassembled WGS sequence"/>
</dbReference>
<evidence type="ECO:0000256" key="1">
    <source>
        <dbReference type="ARBA" id="ARBA00004606"/>
    </source>
</evidence>
<keyword evidence="5" id="KW-0325">Glycoprotein</keyword>
<dbReference type="EMBL" id="JAIVGD010000018">
    <property type="protein sequence ID" value="KAH0753738.1"/>
    <property type="molecule type" value="Genomic_DNA"/>
</dbReference>
<name>A0ABQ7UPH7_SOLTU</name>
<dbReference type="PANTHER" id="PTHR31042">
    <property type="entry name" value="CORE-2/I-BRANCHING BETA-1,6-N-ACETYLGLUCOSAMINYLTRANSFERASE FAMILY PROTEIN-RELATED"/>
    <property type="match status" value="1"/>
</dbReference>
<evidence type="ECO:0008006" key="8">
    <source>
        <dbReference type="Google" id="ProtNLM"/>
    </source>
</evidence>
<dbReference type="InterPro" id="IPR044174">
    <property type="entry name" value="BC10-like"/>
</dbReference>
<reference evidence="6 7" key="1">
    <citation type="journal article" date="2021" name="bioRxiv">
        <title>Chromosome-scale and haplotype-resolved genome assembly of a tetraploid potato cultivar.</title>
        <authorList>
            <person name="Sun H."/>
            <person name="Jiao W.-B."/>
            <person name="Krause K."/>
            <person name="Campoy J.A."/>
            <person name="Goel M."/>
            <person name="Folz-Donahue K."/>
            <person name="Kukat C."/>
            <person name="Huettel B."/>
            <person name="Schneeberger K."/>
        </authorList>
    </citation>
    <scope>NUCLEOTIDE SEQUENCE [LARGE SCALE GENOMIC DNA]</scope>
    <source>
        <strain evidence="6">SolTubOtavaFocal</strain>
        <tissue evidence="6">Leaves</tissue>
    </source>
</reference>
<organism evidence="6 7">
    <name type="scientific">Solanum tuberosum</name>
    <name type="common">Potato</name>
    <dbReference type="NCBI Taxonomy" id="4113"/>
    <lineage>
        <taxon>Eukaryota</taxon>
        <taxon>Viridiplantae</taxon>
        <taxon>Streptophyta</taxon>
        <taxon>Embryophyta</taxon>
        <taxon>Tracheophyta</taxon>
        <taxon>Spermatophyta</taxon>
        <taxon>Magnoliopsida</taxon>
        <taxon>eudicotyledons</taxon>
        <taxon>Gunneridae</taxon>
        <taxon>Pentapetalae</taxon>
        <taxon>asterids</taxon>
        <taxon>lamiids</taxon>
        <taxon>Solanales</taxon>
        <taxon>Solanaceae</taxon>
        <taxon>Solanoideae</taxon>
        <taxon>Solaneae</taxon>
        <taxon>Solanum</taxon>
    </lineage>
</organism>
<sequence length="205" mass="24244">MVEAERRLLANALLDLSNERFVLLSESCIPLYNFTTIYNYIINSANTFMESYDLISPVGRGRYSKKMKPLVTLAQWRKGSQWFEVDREIAMDIISDQKYSHLFKRFCRPACYSDEHYLPTFVTMKYWWKNENRTLTWVDWAKGGPHPTKFIRPEVTEDLLNGMRNGTKCEYNGRPSNMCYLFARKFLPSTLDRLLRFAPKIMKFG</sequence>
<keyword evidence="7" id="KW-1185">Reference proteome</keyword>
<evidence type="ECO:0000256" key="4">
    <source>
        <dbReference type="ARBA" id="ARBA00023136"/>
    </source>
</evidence>
<protein>
    <recommendedName>
        <fullName evidence="8">Core-2/I-branching beta-1,6-N-acetylglucosaminyltransferase family protein</fullName>
    </recommendedName>
</protein>
<keyword evidence="3" id="KW-0808">Transferase</keyword>
<evidence type="ECO:0000313" key="7">
    <source>
        <dbReference type="Proteomes" id="UP000826656"/>
    </source>
</evidence>
<keyword evidence="2" id="KW-0328">Glycosyltransferase</keyword>
<evidence type="ECO:0000256" key="5">
    <source>
        <dbReference type="ARBA" id="ARBA00023180"/>
    </source>
</evidence>
<comment type="caution">
    <text evidence="6">The sequence shown here is derived from an EMBL/GenBank/DDBJ whole genome shotgun (WGS) entry which is preliminary data.</text>
</comment>
<dbReference type="InterPro" id="IPR003406">
    <property type="entry name" value="Glyco_trans_14"/>
</dbReference>
<accession>A0ABQ7UPH7</accession>
<comment type="subcellular location">
    <subcellularLocation>
        <location evidence="1">Membrane</location>
        <topology evidence="1">Single-pass type II membrane protein</topology>
    </subcellularLocation>
</comment>
<proteinExistence type="predicted"/>
<keyword evidence="4" id="KW-0472">Membrane</keyword>
<evidence type="ECO:0000256" key="2">
    <source>
        <dbReference type="ARBA" id="ARBA00022676"/>
    </source>
</evidence>